<protein>
    <submittedName>
        <fullName evidence="5">Gfo/Idh/MocA family protein</fullName>
    </submittedName>
</protein>
<gene>
    <name evidence="5" type="ORF">ACFOOI_18760</name>
</gene>
<evidence type="ECO:0000313" key="5">
    <source>
        <dbReference type="EMBL" id="MFC3812711.1"/>
    </source>
</evidence>
<dbReference type="Gene3D" id="3.30.360.10">
    <property type="entry name" value="Dihydrodipicolinate Reductase, domain 2"/>
    <property type="match status" value="1"/>
</dbReference>
<dbReference type="EMBL" id="JBHRYQ010000001">
    <property type="protein sequence ID" value="MFC3812711.1"/>
    <property type="molecule type" value="Genomic_DNA"/>
</dbReference>
<dbReference type="RefSeq" id="WP_379839604.1">
    <property type="nucleotide sequence ID" value="NZ_JBHRYQ010000001.1"/>
</dbReference>
<accession>A0ABV7Z0M9</accession>
<name>A0ABV7Z0M9_9BACT</name>
<dbReference type="Gene3D" id="3.40.50.720">
    <property type="entry name" value="NAD(P)-binding Rossmann-like Domain"/>
    <property type="match status" value="1"/>
</dbReference>
<dbReference type="InterPro" id="IPR036291">
    <property type="entry name" value="NAD(P)-bd_dom_sf"/>
</dbReference>
<evidence type="ECO:0000259" key="4">
    <source>
        <dbReference type="Pfam" id="PF22725"/>
    </source>
</evidence>
<feature type="domain" description="Gfo/Idh/MocA-like oxidoreductase N-terminal" evidence="3">
    <location>
        <begin position="5"/>
        <end position="121"/>
    </location>
</feature>
<sequence>MEKKIKWGIIGAGRIAEKFASDLKSTTYGELFAVSSTSLARAQDFALRHDAKHAFGNYEELFSVEVDVVYVATPHPFHLQHTLLCLNNGTPVLCEKPFGMEESEVNQMITTAREKKVFLMEAMWTRFLPSTLKTLEIIQSGVLGKIITLHADFGFKAIKDFEGRAYNQKLGGGALLDIGIYPIYLSLLILGYPSAIKASSIFAQTGVDETTSMLFQYDNESTALLNCTFGCDTNCEAIIYGELGKITIHTKFHESKKVTLHLKDQEPVVFDFPRDTFGYNYEADEVHACLQAGKLESEIFPLSASQKLIHLLDKTREAAKIFY</sequence>
<evidence type="ECO:0000256" key="2">
    <source>
        <dbReference type="ARBA" id="ARBA00023002"/>
    </source>
</evidence>
<dbReference type="SUPFAM" id="SSF51735">
    <property type="entry name" value="NAD(P)-binding Rossmann-fold domains"/>
    <property type="match status" value="1"/>
</dbReference>
<proteinExistence type="inferred from homology"/>
<reference evidence="6" key="1">
    <citation type="journal article" date="2019" name="Int. J. Syst. Evol. Microbiol.">
        <title>The Global Catalogue of Microorganisms (GCM) 10K type strain sequencing project: providing services to taxonomists for standard genome sequencing and annotation.</title>
        <authorList>
            <consortium name="The Broad Institute Genomics Platform"/>
            <consortium name="The Broad Institute Genome Sequencing Center for Infectious Disease"/>
            <person name="Wu L."/>
            <person name="Ma J."/>
        </authorList>
    </citation>
    <scope>NUCLEOTIDE SEQUENCE [LARGE SCALE GENOMIC DNA]</scope>
    <source>
        <strain evidence="6">CECT 7956</strain>
    </source>
</reference>
<feature type="domain" description="GFO/IDH/MocA-like oxidoreductase" evidence="4">
    <location>
        <begin position="135"/>
        <end position="246"/>
    </location>
</feature>
<evidence type="ECO:0000259" key="3">
    <source>
        <dbReference type="Pfam" id="PF01408"/>
    </source>
</evidence>
<dbReference type="PANTHER" id="PTHR22604:SF105">
    <property type="entry name" value="TRANS-1,2-DIHYDROBENZENE-1,2-DIOL DEHYDROGENASE"/>
    <property type="match status" value="1"/>
</dbReference>
<dbReference type="Proteomes" id="UP001595616">
    <property type="component" value="Unassembled WGS sequence"/>
</dbReference>
<dbReference type="Pfam" id="PF22725">
    <property type="entry name" value="GFO_IDH_MocA_C3"/>
    <property type="match status" value="1"/>
</dbReference>
<dbReference type="InterPro" id="IPR050984">
    <property type="entry name" value="Gfo/Idh/MocA_domain"/>
</dbReference>
<keyword evidence="2" id="KW-0560">Oxidoreductase</keyword>
<keyword evidence="6" id="KW-1185">Reference proteome</keyword>
<organism evidence="5 6">
    <name type="scientific">Lacihabitans lacunae</name>
    <dbReference type="NCBI Taxonomy" id="1028214"/>
    <lineage>
        <taxon>Bacteria</taxon>
        <taxon>Pseudomonadati</taxon>
        <taxon>Bacteroidota</taxon>
        <taxon>Cytophagia</taxon>
        <taxon>Cytophagales</taxon>
        <taxon>Leadbetterellaceae</taxon>
        <taxon>Lacihabitans</taxon>
    </lineage>
</organism>
<comment type="similarity">
    <text evidence="1">Belongs to the Gfo/Idh/MocA family.</text>
</comment>
<dbReference type="Pfam" id="PF01408">
    <property type="entry name" value="GFO_IDH_MocA"/>
    <property type="match status" value="1"/>
</dbReference>
<comment type="caution">
    <text evidence="5">The sequence shown here is derived from an EMBL/GenBank/DDBJ whole genome shotgun (WGS) entry which is preliminary data.</text>
</comment>
<dbReference type="InterPro" id="IPR000683">
    <property type="entry name" value="Gfo/Idh/MocA-like_OxRdtase_N"/>
</dbReference>
<dbReference type="PANTHER" id="PTHR22604">
    <property type="entry name" value="OXIDOREDUCTASES"/>
    <property type="match status" value="1"/>
</dbReference>
<dbReference type="SUPFAM" id="SSF55347">
    <property type="entry name" value="Glyceraldehyde-3-phosphate dehydrogenase-like, C-terminal domain"/>
    <property type="match status" value="1"/>
</dbReference>
<evidence type="ECO:0000313" key="6">
    <source>
        <dbReference type="Proteomes" id="UP001595616"/>
    </source>
</evidence>
<dbReference type="InterPro" id="IPR055170">
    <property type="entry name" value="GFO_IDH_MocA-like_dom"/>
</dbReference>
<evidence type="ECO:0000256" key="1">
    <source>
        <dbReference type="ARBA" id="ARBA00010928"/>
    </source>
</evidence>